<dbReference type="InterPro" id="IPR017853">
    <property type="entry name" value="GH"/>
</dbReference>
<reference evidence="7 8" key="1">
    <citation type="submission" date="2023-04" db="EMBL/GenBank/DDBJ databases">
        <title>Draft genome sequence of acteroides sedimenti strain YN3PY1.</title>
        <authorList>
            <person name="Yoshida N."/>
        </authorList>
    </citation>
    <scope>NUCLEOTIDE SEQUENCE [LARGE SCALE GENOMIC DNA]</scope>
    <source>
        <strain evidence="7 8">YN3PY1</strain>
    </source>
</reference>
<dbReference type="Proteomes" id="UP001496674">
    <property type="component" value="Chromosome"/>
</dbReference>
<dbReference type="InterPro" id="IPR000933">
    <property type="entry name" value="Glyco_hydro_29"/>
</dbReference>
<dbReference type="Pfam" id="PF01120">
    <property type="entry name" value="Alpha_L_fucos"/>
    <property type="match status" value="1"/>
</dbReference>
<sequence length="623" mass="70054">MRKLNLSILGAFFTLFALQAQQTEKYYTKHVEFPANATLEEKVDMAARLVPSKQQLAWQKTELTAFLHFGINTFTGREWGDGKEDEALFNPSELNTEQWVRTLKECGFKMVILTAKHHDGFCLWPTKTTKHSVASSPWKNGKGDVVAELKKACDKYGMKIGLYLSPWDRNASCYGDSPAYNKFFIEQLTELLTNYGEVNEVWFDGACGEGPNGKKQVYDWDTFYKTIKRLQPNAVMAIMGDDVRWVGNESGMGRDAEWSSTALAPGVYERSASVNKELGINAQSKDLGSRNILAKAKELFWYPSEVDVSIRPGWFYHASEDSQVKSLEKLTNIYFQSVGYNSVLLLNIPPDKRGLIHENDVQRLKEFAAYIKGTFADNKVLKGNLPWKASAGTSKIYTLKPGSNINTVLLQEDISKGQRIESFVIEVFSNNKWKEVANGKSVGYKRLARFPVCSASKLRITIKESRLAANIGNVGAYFAKPLSKEDESLKLSDVSQKNWKTMPSEAVAAIDANPKTFWKSKTLSPLVVDMGETINIKGFTYAPVSGEDKSGTIYTYQFYVSTDGENWTKCACSGEFSNIMHNPIPQFVRFSKEYAARYLKLVPISEIGNKQFFTISELGILNK</sequence>
<evidence type="ECO:0000259" key="6">
    <source>
        <dbReference type="PROSITE" id="PS50022"/>
    </source>
</evidence>
<dbReference type="SMART" id="SM00812">
    <property type="entry name" value="Alpha_L_fucos"/>
    <property type="match status" value="1"/>
</dbReference>
<protein>
    <recommendedName>
        <fullName evidence="2">alpha-L-fucosidase</fullName>
        <ecNumber evidence="2">3.2.1.51</ecNumber>
    </recommendedName>
</protein>
<gene>
    <name evidence="7" type="ORF">BSYN_17120</name>
</gene>
<dbReference type="InterPro" id="IPR000421">
    <property type="entry name" value="FA58C"/>
</dbReference>
<dbReference type="PROSITE" id="PS50022">
    <property type="entry name" value="FA58C_3"/>
    <property type="match status" value="1"/>
</dbReference>
<dbReference type="PANTHER" id="PTHR10030">
    <property type="entry name" value="ALPHA-L-FUCOSIDASE"/>
    <property type="match status" value="1"/>
</dbReference>
<dbReference type="EC" id="3.2.1.51" evidence="2"/>
<dbReference type="SUPFAM" id="SSF49785">
    <property type="entry name" value="Galactose-binding domain-like"/>
    <property type="match status" value="1"/>
</dbReference>
<evidence type="ECO:0000256" key="1">
    <source>
        <dbReference type="ARBA" id="ARBA00007951"/>
    </source>
</evidence>
<dbReference type="InterPro" id="IPR008979">
    <property type="entry name" value="Galactose-bd-like_sf"/>
</dbReference>
<keyword evidence="5" id="KW-0326">Glycosidase</keyword>
<proteinExistence type="inferred from homology"/>
<dbReference type="Pfam" id="PF00754">
    <property type="entry name" value="F5_F8_type_C"/>
    <property type="match status" value="1"/>
</dbReference>
<dbReference type="Gene3D" id="2.60.120.260">
    <property type="entry name" value="Galactose-binding domain-like"/>
    <property type="match status" value="2"/>
</dbReference>
<organism evidence="7 8">
    <name type="scientific">Bacteroides sedimenti</name>
    <dbReference type="NCBI Taxonomy" id="2136147"/>
    <lineage>
        <taxon>Bacteria</taxon>
        <taxon>Pseudomonadati</taxon>
        <taxon>Bacteroidota</taxon>
        <taxon>Bacteroidia</taxon>
        <taxon>Bacteroidales</taxon>
        <taxon>Bacteroidaceae</taxon>
        <taxon>Bacteroides</taxon>
    </lineage>
</organism>
<dbReference type="PANTHER" id="PTHR10030:SF37">
    <property type="entry name" value="ALPHA-L-FUCOSIDASE-RELATED"/>
    <property type="match status" value="1"/>
</dbReference>
<feature type="domain" description="F5/8 type C" evidence="6">
    <location>
        <begin position="477"/>
        <end position="620"/>
    </location>
</feature>
<evidence type="ECO:0000256" key="3">
    <source>
        <dbReference type="ARBA" id="ARBA00022729"/>
    </source>
</evidence>
<keyword evidence="3" id="KW-0732">Signal</keyword>
<accession>A0ABM8IBS7</accession>
<keyword evidence="8" id="KW-1185">Reference proteome</keyword>
<keyword evidence="4" id="KW-0378">Hydrolase</keyword>
<dbReference type="RefSeq" id="WP_353329996.1">
    <property type="nucleotide sequence ID" value="NZ_AP028055.1"/>
</dbReference>
<evidence type="ECO:0000313" key="8">
    <source>
        <dbReference type="Proteomes" id="UP001496674"/>
    </source>
</evidence>
<comment type="similarity">
    <text evidence="1">Belongs to the glycosyl hydrolase 29 family.</text>
</comment>
<evidence type="ECO:0000256" key="5">
    <source>
        <dbReference type="ARBA" id="ARBA00023295"/>
    </source>
</evidence>
<evidence type="ECO:0000313" key="7">
    <source>
        <dbReference type="EMBL" id="BEG99447.1"/>
    </source>
</evidence>
<dbReference type="SUPFAM" id="SSF51445">
    <property type="entry name" value="(Trans)glycosidases"/>
    <property type="match status" value="1"/>
</dbReference>
<dbReference type="Gene3D" id="3.20.20.80">
    <property type="entry name" value="Glycosidases"/>
    <property type="match status" value="1"/>
</dbReference>
<evidence type="ECO:0000256" key="4">
    <source>
        <dbReference type="ARBA" id="ARBA00022801"/>
    </source>
</evidence>
<evidence type="ECO:0000256" key="2">
    <source>
        <dbReference type="ARBA" id="ARBA00012662"/>
    </source>
</evidence>
<dbReference type="InterPro" id="IPR057739">
    <property type="entry name" value="Glyco_hydro_29_N"/>
</dbReference>
<dbReference type="EMBL" id="AP028055">
    <property type="protein sequence ID" value="BEG99447.1"/>
    <property type="molecule type" value="Genomic_DNA"/>
</dbReference>
<name>A0ABM8IBS7_9BACE</name>